<reference evidence="5 6" key="1">
    <citation type="submission" date="2015-11" db="EMBL/GenBank/DDBJ databases">
        <title>Genomic analysis of 38 Legionella species identifies large and diverse effector repertoires.</title>
        <authorList>
            <person name="Burstein D."/>
            <person name="Amaro F."/>
            <person name="Zusman T."/>
            <person name="Lifshitz Z."/>
            <person name="Cohen O."/>
            <person name="Gilbert J.A."/>
            <person name="Pupko T."/>
            <person name="Shuman H.A."/>
            <person name="Segal G."/>
        </authorList>
    </citation>
    <scope>NUCLEOTIDE SEQUENCE [LARGE SCALE GENOMIC DNA]</scope>
    <source>
        <strain evidence="5 6">CDC#1442-AUS-E</strain>
    </source>
</reference>
<feature type="repeat" description="ANK" evidence="3">
    <location>
        <begin position="499"/>
        <end position="531"/>
    </location>
</feature>
<dbReference type="PANTHER" id="PTHR24198">
    <property type="entry name" value="ANKYRIN REPEAT AND PROTEIN KINASE DOMAIN-CONTAINING PROTEIN"/>
    <property type="match status" value="1"/>
</dbReference>
<keyword evidence="6" id="KW-1185">Reference proteome</keyword>
<dbReference type="SUPFAM" id="SSF48403">
    <property type="entry name" value="Ankyrin repeat"/>
    <property type="match status" value="2"/>
</dbReference>
<evidence type="ECO:0000256" key="2">
    <source>
        <dbReference type="ARBA" id="ARBA00023043"/>
    </source>
</evidence>
<dbReference type="Gene3D" id="1.25.40.20">
    <property type="entry name" value="Ankyrin repeat-containing domain"/>
    <property type="match status" value="3"/>
</dbReference>
<dbReference type="SUPFAM" id="SSF81383">
    <property type="entry name" value="F-box domain"/>
    <property type="match status" value="1"/>
</dbReference>
<gene>
    <name evidence="5" type="ORF">Lqui_2494</name>
</gene>
<dbReference type="EMBL" id="LNYS01000022">
    <property type="protein sequence ID" value="KTD46569.1"/>
    <property type="molecule type" value="Genomic_DNA"/>
</dbReference>
<feature type="repeat" description="ANK" evidence="3">
    <location>
        <begin position="247"/>
        <end position="270"/>
    </location>
</feature>
<dbReference type="AlphaFoldDB" id="A0A0W0XPR4"/>
<dbReference type="Pfam" id="PF12796">
    <property type="entry name" value="Ank_2"/>
    <property type="match status" value="4"/>
</dbReference>
<dbReference type="InterPro" id="IPR036047">
    <property type="entry name" value="F-box-like_dom_sf"/>
</dbReference>
<dbReference type="PROSITE" id="PS50181">
    <property type="entry name" value="FBOX"/>
    <property type="match status" value="1"/>
</dbReference>
<dbReference type="PANTHER" id="PTHR24198:SF165">
    <property type="entry name" value="ANKYRIN REPEAT-CONTAINING PROTEIN-RELATED"/>
    <property type="match status" value="1"/>
</dbReference>
<feature type="repeat" description="ANK" evidence="3">
    <location>
        <begin position="432"/>
        <end position="464"/>
    </location>
</feature>
<dbReference type="PROSITE" id="PS50088">
    <property type="entry name" value="ANK_REPEAT"/>
    <property type="match status" value="3"/>
</dbReference>
<dbReference type="SMART" id="SM00248">
    <property type="entry name" value="ANK"/>
    <property type="match status" value="10"/>
</dbReference>
<protein>
    <submittedName>
        <fullName evidence="5">Ankyrin repeat protein</fullName>
    </submittedName>
</protein>
<dbReference type="PATRIC" id="fig|45073.5.peg.2638"/>
<dbReference type="Proteomes" id="UP000054618">
    <property type="component" value="Unassembled WGS sequence"/>
</dbReference>
<evidence type="ECO:0000256" key="3">
    <source>
        <dbReference type="PROSITE-ProRule" id="PRU00023"/>
    </source>
</evidence>
<dbReference type="OrthoDB" id="5650157at2"/>
<sequence length="598" mass="67455">MPNSPKLLNELPESVLLYIFSCLPASDLPSVHHVCTLFHRVTTDYWLWKNNLKKYFPHYLPPLNNEEKVDYRKIFYKAMQSDYSCTQEVGFLEYREQPFSKEQAELFNAAKLGALDLFLKALDTYDNIEKLKQLLSLTDQTERTLLHWAGYFNRQNILDCVFEKLSALYVVEGIIDHTKEIGGLNYRQLAVLCNQIDIIKSLTNDELEALDSRSKSILELAVPCCHMSLVRYLVEERGLDLSISSNSGRKPLHYAAAHGNSETLDYVLSNCTVSRADTVTLYAASIECNNAISMQYLLDHDYDLNALESIPHNRGNLKIMFSSKDSALKTALRRGTPALAIMLLASPACNGHLALEEKIYRNPYTFTPEMNLALAQQLFQSVKADYLDDKGNYDTVKKDEFGNTLFHWLAFCNQVDILRSLADKLSNEKNSSRHTPAHLAAICGHIEIIEIFLSNGMDVNTPYDYEATLLHTAAVNGQKELVRYLVAFPGINLNCRNYHYSTPLREVCEEGHEEIASILLEAGADVNLTNLHKVTPLIAAAEKGHVNIVKLLLAHPETDVTLKAVNDGTALEFAEHHGHKECAELLKTHQPSNYCIIS</sequence>
<dbReference type="PROSITE" id="PS50297">
    <property type="entry name" value="ANK_REP_REGION"/>
    <property type="match status" value="3"/>
</dbReference>
<dbReference type="InterPro" id="IPR002110">
    <property type="entry name" value="Ankyrin_rpt"/>
</dbReference>
<comment type="caution">
    <text evidence="5">The sequence shown here is derived from an EMBL/GenBank/DDBJ whole genome shotgun (WGS) entry which is preliminary data.</text>
</comment>
<accession>A0A0W0XPR4</accession>
<keyword evidence="1" id="KW-0677">Repeat</keyword>
<dbReference type="InterPro" id="IPR036770">
    <property type="entry name" value="Ankyrin_rpt-contain_sf"/>
</dbReference>
<evidence type="ECO:0000313" key="6">
    <source>
        <dbReference type="Proteomes" id="UP000054618"/>
    </source>
</evidence>
<evidence type="ECO:0000313" key="5">
    <source>
        <dbReference type="EMBL" id="KTD46569.1"/>
    </source>
</evidence>
<organism evidence="5 6">
    <name type="scientific">Legionella quinlivanii</name>
    <dbReference type="NCBI Taxonomy" id="45073"/>
    <lineage>
        <taxon>Bacteria</taxon>
        <taxon>Pseudomonadati</taxon>
        <taxon>Pseudomonadota</taxon>
        <taxon>Gammaproteobacteria</taxon>
        <taxon>Legionellales</taxon>
        <taxon>Legionellaceae</taxon>
        <taxon>Legionella</taxon>
    </lineage>
</organism>
<feature type="domain" description="F-box" evidence="4">
    <location>
        <begin position="5"/>
        <end position="51"/>
    </location>
</feature>
<evidence type="ECO:0000259" key="4">
    <source>
        <dbReference type="PROSITE" id="PS50181"/>
    </source>
</evidence>
<name>A0A0W0XPR4_9GAMM</name>
<proteinExistence type="predicted"/>
<dbReference type="Gene3D" id="1.20.1280.50">
    <property type="match status" value="1"/>
</dbReference>
<dbReference type="STRING" id="45073.Lqui_2494"/>
<dbReference type="RefSeq" id="WP_058508572.1">
    <property type="nucleotide sequence ID" value="NZ_CAAAIK010000008.1"/>
</dbReference>
<evidence type="ECO:0000256" key="1">
    <source>
        <dbReference type="ARBA" id="ARBA00022737"/>
    </source>
</evidence>
<dbReference type="PRINTS" id="PR01415">
    <property type="entry name" value="ANKYRIN"/>
</dbReference>
<dbReference type="InterPro" id="IPR001810">
    <property type="entry name" value="F-box_dom"/>
</dbReference>
<keyword evidence="2 3" id="KW-0040">ANK repeat</keyword>
<dbReference type="Pfam" id="PF12937">
    <property type="entry name" value="F-box-like"/>
    <property type="match status" value="1"/>
</dbReference>